<reference evidence="3" key="2">
    <citation type="submission" date="2025-09" db="UniProtKB">
        <authorList>
            <consortium name="Ensembl"/>
        </authorList>
    </citation>
    <scope>IDENTIFICATION</scope>
</reference>
<dbReference type="PANTHER" id="PTHR24106">
    <property type="entry name" value="NACHT, LRR AND CARD DOMAINS-CONTAINING"/>
    <property type="match status" value="1"/>
</dbReference>
<protein>
    <submittedName>
        <fullName evidence="3">Uncharacterized protein</fullName>
    </submittedName>
</protein>
<keyword evidence="1" id="KW-0433">Leucine-rich repeat</keyword>
<evidence type="ECO:0000313" key="4">
    <source>
        <dbReference type="Proteomes" id="UP000694427"/>
    </source>
</evidence>
<dbReference type="Ensembl" id="ENSCCRT00010088881.1">
    <property type="protein sequence ID" value="ENSCCRP00010080105.1"/>
    <property type="gene ID" value="ENSCCRG00010035022.1"/>
</dbReference>
<dbReference type="AlphaFoldDB" id="A0A8C1MPL9"/>
<dbReference type="Gene3D" id="3.80.10.10">
    <property type="entry name" value="Ribonuclease Inhibitor"/>
    <property type="match status" value="1"/>
</dbReference>
<dbReference type="SUPFAM" id="SSF52047">
    <property type="entry name" value="RNI-like"/>
    <property type="match status" value="1"/>
</dbReference>
<dbReference type="InterPro" id="IPR032675">
    <property type="entry name" value="LRR_dom_sf"/>
</dbReference>
<proteinExistence type="predicted"/>
<evidence type="ECO:0000256" key="1">
    <source>
        <dbReference type="ARBA" id="ARBA00022614"/>
    </source>
</evidence>
<dbReference type="InterPro" id="IPR051261">
    <property type="entry name" value="NLR"/>
</dbReference>
<keyword evidence="2" id="KW-0677">Repeat</keyword>
<organism evidence="3 4">
    <name type="scientific">Cyprinus carpio</name>
    <name type="common">Common carp</name>
    <dbReference type="NCBI Taxonomy" id="7962"/>
    <lineage>
        <taxon>Eukaryota</taxon>
        <taxon>Metazoa</taxon>
        <taxon>Chordata</taxon>
        <taxon>Craniata</taxon>
        <taxon>Vertebrata</taxon>
        <taxon>Euteleostomi</taxon>
        <taxon>Actinopterygii</taxon>
        <taxon>Neopterygii</taxon>
        <taxon>Teleostei</taxon>
        <taxon>Ostariophysi</taxon>
        <taxon>Cypriniformes</taxon>
        <taxon>Cyprinidae</taxon>
        <taxon>Cyprininae</taxon>
        <taxon>Cyprinus</taxon>
    </lineage>
</organism>
<dbReference type="SMART" id="SM00368">
    <property type="entry name" value="LRR_RI"/>
    <property type="match status" value="2"/>
</dbReference>
<accession>A0A8C1MPL9</accession>
<keyword evidence="4" id="KW-1185">Reference proteome</keyword>
<evidence type="ECO:0000313" key="3">
    <source>
        <dbReference type="Ensembl" id="ENSCCRP00010080105.1"/>
    </source>
</evidence>
<reference evidence="3" key="1">
    <citation type="submission" date="2025-08" db="UniProtKB">
        <authorList>
            <consortium name="Ensembl"/>
        </authorList>
    </citation>
    <scope>IDENTIFICATION</scope>
</reference>
<dbReference type="Proteomes" id="UP000694427">
    <property type="component" value="Unplaced"/>
</dbReference>
<sequence>MSPFLPPNSSEVHCQVTKIRLDISAGRENQVSRSDQPTTQILANQPLTTGPAIPSPSNGITQPLQLMAAHPGSSNTCQHTGHHTNLVSRLLRNPIEKGGNQETECLKTRLWDCSIGEEGCAALISALISNPSHLTELNLSYNTPGDSGVKLLSALLEDPHCKLKKLW</sequence>
<evidence type="ECO:0000256" key="2">
    <source>
        <dbReference type="ARBA" id="ARBA00022737"/>
    </source>
</evidence>
<name>A0A8C1MPL9_CYPCA</name>